<gene>
    <name evidence="1" type="ORF">H2198_006043</name>
</gene>
<keyword evidence="2" id="KW-1185">Reference proteome</keyword>
<reference evidence="1" key="1">
    <citation type="submission" date="2022-10" db="EMBL/GenBank/DDBJ databases">
        <title>Culturing micro-colonial fungi from biological soil crusts in the Mojave desert and describing Neophaeococcomyces mojavensis, and introducing the new genera and species Taxawa tesnikishii.</title>
        <authorList>
            <person name="Kurbessoian T."/>
            <person name="Stajich J.E."/>
        </authorList>
    </citation>
    <scope>NUCLEOTIDE SEQUENCE</scope>
    <source>
        <strain evidence="1">JES_112</strain>
    </source>
</reference>
<evidence type="ECO:0000313" key="1">
    <source>
        <dbReference type="EMBL" id="KAJ9654998.1"/>
    </source>
</evidence>
<organism evidence="1 2">
    <name type="scientific">Neophaeococcomyces mojaviensis</name>
    <dbReference type="NCBI Taxonomy" id="3383035"/>
    <lineage>
        <taxon>Eukaryota</taxon>
        <taxon>Fungi</taxon>
        <taxon>Dikarya</taxon>
        <taxon>Ascomycota</taxon>
        <taxon>Pezizomycotina</taxon>
        <taxon>Eurotiomycetes</taxon>
        <taxon>Chaetothyriomycetidae</taxon>
        <taxon>Chaetothyriales</taxon>
        <taxon>Chaetothyriales incertae sedis</taxon>
        <taxon>Neophaeococcomyces</taxon>
    </lineage>
</organism>
<dbReference type="Proteomes" id="UP001172386">
    <property type="component" value="Unassembled WGS sequence"/>
</dbReference>
<name>A0ACC3A3V9_9EURO</name>
<sequence length="253" mass="28209">MAEYHVPGSFSHTAETSSSTPFNTLGSGNVNRREGKFESLMAFVNADEQKVVELADYRPATEADLRPGSIIHVWDKNGSETRLHNRILLVKARHPLSMICFSFCKHKFQLSSKHDRQVHWRVVKAGAAQTDEHPAKLTSLEVSLHNGLAPQDNITINLRDPWNVEYNVSVATLGEVSDSAWQGVRDQINHIFVLDQLSDATNNDRKPMSAAMKRERSREEAPANTKAARKGSMADSNKSPRSRLLDFAAYAAT</sequence>
<dbReference type="EMBL" id="JAPDRQ010000107">
    <property type="protein sequence ID" value="KAJ9654998.1"/>
    <property type="molecule type" value="Genomic_DNA"/>
</dbReference>
<protein>
    <submittedName>
        <fullName evidence="1">Uncharacterized protein</fullName>
    </submittedName>
</protein>
<accession>A0ACC3A3V9</accession>
<proteinExistence type="predicted"/>
<evidence type="ECO:0000313" key="2">
    <source>
        <dbReference type="Proteomes" id="UP001172386"/>
    </source>
</evidence>
<comment type="caution">
    <text evidence="1">The sequence shown here is derived from an EMBL/GenBank/DDBJ whole genome shotgun (WGS) entry which is preliminary data.</text>
</comment>